<dbReference type="AlphaFoldDB" id="A0A7Z9BTV8"/>
<proteinExistence type="predicted"/>
<comment type="caution">
    <text evidence="1">The sequence shown here is derived from an EMBL/GenBank/DDBJ whole genome shotgun (WGS) entry which is preliminary data.</text>
</comment>
<evidence type="ECO:0000313" key="1">
    <source>
        <dbReference type="EMBL" id="VXD21080.1"/>
    </source>
</evidence>
<gene>
    <name evidence="1" type="ORF">PL9631_540041</name>
</gene>
<name>A0A7Z9BTV8_9CYAN</name>
<dbReference type="Proteomes" id="UP000182190">
    <property type="component" value="Unassembled WGS sequence"/>
</dbReference>
<reference evidence="1" key="1">
    <citation type="submission" date="2019-10" db="EMBL/GenBank/DDBJ databases">
        <authorList>
            <consortium name="Genoscope - CEA"/>
            <person name="William W."/>
        </authorList>
    </citation>
    <scope>NUCLEOTIDE SEQUENCE [LARGE SCALE GENOMIC DNA]</scope>
    <source>
        <strain evidence="1">BBR_PRJEB10994</strain>
    </source>
</reference>
<keyword evidence="2" id="KW-1185">Reference proteome</keyword>
<dbReference type="EMBL" id="CZCS02000195">
    <property type="protein sequence ID" value="VXD21080.1"/>
    <property type="molecule type" value="Genomic_DNA"/>
</dbReference>
<evidence type="ECO:0000313" key="2">
    <source>
        <dbReference type="Proteomes" id="UP000182190"/>
    </source>
</evidence>
<organism evidence="1 2">
    <name type="scientific">Planktothrix paucivesiculata PCC 9631</name>
    <dbReference type="NCBI Taxonomy" id="671071"/>
    <lineage>
        <taxon>Bacteria</taxon>
        <taxon>Bacillati</taxon>
        <taxon>Cyanobacteriota</taxon>
        <taxon>Cyanophyceae</taxon>
        <taxon>Oscillatoriophycideae</taxon>
        <taxon>Oscillatoriales</taxon>
        <taxon>Microcoleaceae</taxon>
        <taxon>Planktothrix</taxon>
    </lineage>
</organism>
<sequence>MIIFFEDSDRIWENENPLLFKGDLGGSNLSYNQGFLAEVDTNGRAQ</sequence>
<protein>
    <submittedName>
        <fullName evidence="1">Uncharacterized protein</fullName>
    </submittedName>
</protein>
<accession>A0A7Z9BTV8</accession>